<dbReference type="PANTHER" id="PTHR39652:SF1">
    <property type="entry name" value="UPF0201 PROTEIN TK1335"/>
    <property type="match status" value="1"/>
</dbReference>
<dbReference type="KEGG" id="thg:TCELL_0077"/>
<reference evidence="2 3" key="1">
    <citation type="journal article" date="2012" name="J. Bacteriol.">
        <title>Complete genome sequence of the hyperthermophilic cellulolytic Crenarchaeon 'Thermogladius cellulolyticus' 1633.</title>
        <authorList>
            <person name="Mardanov A.V."/>
            <person name="Kochetkova T.V."/>
            <person name="Beletsky A.V."/>
            <person name="Bonch-Osmolovskaya E.A."/>
            <person name="Ravin N.V."/>
            <person name="Skryabin K.G."/>
        </authorList>
    </citation>
    <scope>NUCLEOTIDE SEQUENCE [LARGE SCALE GENOMIC DNA]</scope>
    <source>
        <strain evidence="3">DSM 22663 / VKM B-2946 / 1633</strain>
    </source>
</reference>
<dbReference type="GeneID" id="13012344"/>
<evidence type="ECO:0000256" key="1">
    <source>
        <dbReference type="HAMAP-Rule" id="MF_01112"/>
    </source>
</evidence>
<dbReference type="STRING" id="1184251.TCELL_0077"/>
<evidence type="ECO:0000313" key="2">
    <source>
        <dbReference type="EMBL" id="AFK50502.1"/>
    </source>
</evidence>
<dbReference type="Gene3D" id="3.30.1440.10">
    <property type="match status" value="1"/>
</dbReference>
<gene>
    <name evidence="2" type="ordered locus">TCELL_0077</name>
</gene>
<dbReference type="HAMAP" id="MF_01112">
    <property type="entry name" value="UPF0201"/>
    <property type="match status" value="1"/>
</dbReference>
<dbReference type="PANTHER" id="PTHR39652">
    <property type="entry name" value="UPF0201 PROTEIN TK1335"/>
    <property type="match status" value="1"/>
</dbReference>
<dbReference type="OrthoDB" id="7819at2157"/>
<dbReference type="eggNOG" id="arCOG01043">
    <property type="taxonomic scope" value="Archaea"/>
</dbReference>
<dbReference type="InterPro" id="IPR002739">
    <property type="entry name" value="PAB1135-like"/>
</dbReference>
<dbReference type="AlphaFoldDB" id="I3TCL4"/>
<dbReference type="RefSeq" id="WP_014736753.1">
    <property type="nucleotide sequence ID" value="NC_017954.1"/>
</dbReference>
<sequence length="129" mass="14398">MPRVTVEAEVRPTESVEKVKRAVQNFFAGDLLVLEVREGWFIVRGVSDSIESLRALRDRARAEGIEPALRSYLVKNRRGNTTSLMLHKQAAYVGRISLIDTPKESPLGPITITIEGDDLDQSIDYLTSS</sequence>
<dbReference type="InParanoid" id="I3TCL4"/>
<dbReference type="HOGENOM" id="CLU_134829_1_0_2"/>
<comment type="similarity">
    <text evidence="1">Belongs to the UPF0201 family.</text>
</comment>
<accession>I3TCL4</accession>
<dbReference type="Proteomes" id="UP000005270">
    <property type="component" value="Chromosome"/>
</dbReference>
<dbReference type="Pfam" id="PF01877">
    <property type="entry name" value="RNA_binding"/>
    <property type="match status" value="1"/>
</dbReference>
<dbReference type="SUPFAM" id="SSF55282">
    <property type="entry name" value="RL5-like"/>
    <property type="match status" value="1"/>
</dbReference>
<dbReference type="EMBL" id="CP003531">
    <property type="protein sequence ID" value="AFK50502.1"/>
    <property type="molecule type" value="Genomic_DNA"/>
</dbReference>
<keyword evidence="3" id="KW-1185">Reference proteome</keyword>
<proteinExistence type="inferred from homology"/>
<evidence type="ECO:0000313" key="3">
    <source>
        <dbReference type="Proteomes" id="UP000005270"/>
    </source>
</evidence>
<protein>
    <recommendedName>
        <fullName evidence="1">UPF0201 protein TCELL_0077</fullName>
    </recommendedName>
</protein>
<dbReference type="InterPro" id="IPR022803">
    <property type="entry name" value="Ribosomal_uL5_dom_sf"/>
</dbReference>
<organism evidence="2 3">
    <name type="scientific">Thermogladius calderae (strain DSM 22663 / VKM B-2946 / 1633)</name>
    <dbReference type="NCBI Taxonomy" id="1184251"/>
    <lineage>
        <taxon>Archaea</taxon>
        <taxon>Thermoproteota</taxon>
        <taxon>Thermoprotei</taxon>
        <taxon>Desulfurococcales</taxon>
        <taxon>Desulfurococcaceae</taxon>
        <taxon>Thermogladius</taxon>
    </lineage>
</organism>
<name>I3TCL4_THEC1</name>